<evidence type="ECO:0000256" key="1">
    <source>
        <dbReference type="ARBA" id="ARBA00004141"/>
    </source>
</evidence>
<name>A0A9P0GL69_9CUCU</name>
<evidence type="ECO:0000256" key="2">
    <source>
        <dbReference type="ARBA" id="ARBA00022692"/>
    </source>
</evidence>
<gene>
    <name evidence="7" type="ORF">PSYICH_LOCUS13119</name>
</gene>
<evidence type="ECO:0000259" key="6">
    <source>
        <dbReference type="Pfam" id="PF00635"/>
    </source>
</evidence>
<evidence type="ECO:0000313" key="7">
    <source>
        <dbReference type="EMBL" id="CAH1113721.1"/>
    </source>
</evidence>
<dbReference type="GO" id="GO:0005737">
    <property type="term" value="C:cytoplasm"/>
    <property type="evidence" value="ECO:0007669"/>
    <property type="project" value="TreeGrafter"/>
</dbReference>
<protein>
    <recommendedName>
        <fullName evidence="6">MSP domain-containing protein</fullName>
    </recommendedName>
</protein>
<reference evidence="7" key="1">
    <citation type="submission" date="2022-01" db="EMBL/GenBank/DDBJ databases">
        <authorList>
            <person name="King R."/>
        </authorList>
    </citation>
    <scope>NUCLEOTIDE SEQUENCE</scope>
</reference>
<feature type="transmembrane region" description="Helical" evidence="5">
    <location>
        <begin position="156"/>
        <end position="173"/>
    </location>
</feature>
<dbReference type="GO" id="GO:0016020">
    <property type="term" value="C:membrane"/>
    <property type="evidence" value="ECO:0007669"/>
    <property type="project" value="UniProtKB-SubCell"/>
</dbReference>
<dbReference type="PANTHER" id="PTHR34441">
    <property type="entry name" value="MOTILE SPERM DOMAIN-CONTAINING PROTEIN 1"/>
    <property type="match status" value="1"/>
</dbReference>
<keyword evidence="3 5" id="KW-1133">Transmembrane helix</keyword>
<evidence type="ECO:0000256" key="5">
    <source>
        <dbReference type="SAM" id="Phobius"/>
    </source>
</evidence>
<keyword evidence="2 5" id="KW-0812">Transmembrane</keyword>
<dbReference type="InterPro" id="IPR008962">
    <property type="entry name" value="PapD-like_sf"/>
</dbReference>
<feature type="transmembrane region" description="Helical" evidence="5">
    <location>
        <begin position="193"/>
        <end position="211"/>
    </location>
</feature>
<keyword evidence="4 5" id="KW-0472">Membrane</keyword>
<dbReference type="SUPFAM" id="SSF49354">
    <property type="entry name" value="PapD-like"/>
    <property type="match status" value="1"/>
</dbReference>
<dbReference type="OrthoDB" id="10022288at2759"/>
<accession>A0A9P0GL69</accession>
<dbReference type="InterPro" id="IPR013783">
    <property type="entry name" value="Ig-like_fold"/>
</dbReference>
<dbReference type="Gene3D" id="2.60.40.10">
    <property type="entry name" value="Immunoglobulins"/>
    <property type="match status" value="1"/>
</dbReference>
<comment type="subcellular location">
    <subcellularLocation>
        <location evidence="1">Membrane</location>
        <topology evidence="1">Multi-pass membrane protein</topology>
    </subcellularLocation>
</comment>
<organism evidence="7 8">
    <name type="scientific">Psylliodes chrysocephalus</name>
    <dbReference type="NCBI Taxonomy" id="3402493"/>
    <lineage>
        <taxon>Eukaryota</taxon>
        <taxon>Metazoa</taxon>
        <taxon>Ecdysozoa</taxon>
        <taxon>Arthropoda</taxon>
        <taxon>Hexapoda</taxon>
        <taxon>Insecta</taxon>
        <taxon>Pterygota</taxon>
        <taxon>Neoptera</taxon>
        <taxon>Endopterygota</taxon>
        <taxon>Coleoptera</taxon>
        <taxon>Polyphaga</taxon>
        <taxon>Cucujiformia</taxon>
        <taxon>Chrysomeloidea</taxon>
        <taxon>Chrysomelidae</taxon>
        <taxon>Galerucinae</taxon>
        <taxon>Alticini</taxon>
        <taxon>Psylliodes</taxon>
    </lineage>
</organism>
<sequence>MSLNIQKIPVFVFPNALKFYLATKSSHKQLLTLYNPYDFPVRFKVLSTAPNKYAVIDPEGSIGPHMLVDIVIRHTSPVSNNCNVVDKFRISMQDHATKQLLGKRDIEAMLIPGEKDNISNDGDFQNLPPHLDRASLTDEQRVYVTNRSLPAVQSTNYVLAIIIGLVCVITLLLPTQEEIPKPSSIPANLHISINFKLVLAYVLGLVTMVIFHP</sequence>
<feature type="domain" description="MSP" evidence="6">
    <location>
        <begin position="10"/>
        <end position="92"/>
    </location>
</feature>
<evidence type="ECO:0000256" key="4">
    <source>
        <dbReference type="ARBA" id="ARBA00023136"/>
    </source>
</evidence>
<dbReference type="EMBL" id="OV651819">
    <property type="protein sequence ID" value="CAH1113721.1"/>
    <property type="molecule type" value="Genomic_DNA"/>
</dbReference>
<dbReference type="InterPro" id="IPR000535">
    <property type="entry name" value="MSP_dom"/>
</dbReference>
<dbReference type="AlphaFoldDB" id="A0A9P0GL69"/>
<proteinExistence type="predicted"/>
<dbReference type="PANTHER" id="PTHR34441:SF1">
    <property type="entry name" value="MOTILE SPERM DOMAIN-CONTAINING 1"/>
    <property type="match status" value="1"/>
</dbReference>
<dbReference type="Proteomes" id="UP001153636">
    <property type="component" value="Chromosome 7"/>
</dbReference>
<evidence type="ECO:0000313" key="8">
    <source>
        <dbReference type="Proteomes" id="UP001153636"/>
    </source>
</evidence>
<evidence type="ECO:0000256" key="3">
    <source>
        <dbReference type="ARBA" id="ARBA00022989"/>
    </source>
</evidence>
<dbReference type="InterPro" id="IPR039283">
    <property type="entry name" value="MOSPD1/3"/>
</dbReference>
<dbReference type="Pfam" id="PF00635">
    <property type="entry name" value="Motile_Sperm"/>
    <property type="match status" value="1"/>
</dbReference>
<keyword evidence="8" id="KW-1185">Reference proteome</keyword>